<dbReference type="GO" id="GO:0046872">
    <property type="term" value="F:metal ion binding"/>
    <property type="evidence" value="ECO:0007669"/>
    <property type="project" value="InterPro"/>
</dbReference>
<dbReference type="PANTHER" id="PTHR48207:SF3">
    <property type="entry name" value="SUCCINATE--HYDROXYMETHYLGLUTARATE COA-TRANSFERASE"/>
    <property type="match status" value="1"/>
</dbReference>
<dbReference type="InterPro" id="IPR009288">
    <property type="entry name" value="AIG2-like_dom"/>
</dbReference>
<feature type="region of interest" description="Disordered" evidence="4">
    <location>
        <begin position="2721"/>
        <end position="2764"/>
    </location>
</feature>
<gene>
    <name evidence="7" type="primary">CARNS1</name>
    <name evidence="7" type="ORF">AK812_SmicGene20251</name>
</gene>
<dbReference type="GO" id="GO:0004523">
    <property type="term" value="F:RNA-DNA hybrid ribonuclease activity"/>
    <property type="evidence" value="ECO:0007669"/>
    <property type="project" value="InterPro"/>
</dbReference>
<accession>A0A1Q9DQH9</accession>
<dbReference type="EMBL" id="LSRX01000433">
    <property type="protein sequence ID" value="OLP97421.1"/>
    <property type="molecule type" value="Genomic_DNA"/>
</dbReference>
<evidence type="ECO:0000256" key="1">
    <source>
        <dbReference type="ARBA" id="ARBA00008383"/>
    </source>
</evidence>
<keyword evidence="3" id="KW-0547">Nucleotide-binding</keyword>
<evidence type="ECO:0000313" key="7">
    <source>
        <dbReference type="EMBL" id="OLP97421.1"/>
    </source>
</evidence>
<dbReference type="Gene3D" id="3.30.1540.10">
    <property type="entry name" value="formyl-coa transferase, domain 3"/>
    <property type="match status" value="1"/>
</dbReference>
<dbReference type="SUPFAM" id="SSF56219">
    <property type="entry name" value="DNase I-like"/>
    <property type="match status" value="1"/>
</dbReference>
<dbReference type="Gene3D" id="3.40.50.10540">
    <property type="entry name" value="Crotonobetainyl-coa:carnitine coa-transferase, domain 1"/>
    <property type="match status" value="2"/>
</dbReference>
<dbReference type="InterPro" id="IPR036691">
    <property type="entry name" value="Endo/exonu/phosph_ase_sf"/>
</dbReference>
<dbReference type="InterPro" id="IPR012337">
    <property type="entry name" value="RNaseH-like_sf"/>
</dbReference>
<dbReference type="Pfam" id="PF18130">
    <property type="entry name" value="ATPgrasp_N"/>
    <property type="match status" value="1"/>
</dbReference>
<dbReference type="SUPFAM" id="SSF56059">
    <property type="entry name" value="Glutathione synthetase ATP-binding domain-like"/>
    <property type="match status" value="1"/>
</dbReference>
<dbReference type="Proteomes" id="UP000186817">
    <property type="component" value="Unassembled WGS sequence"/>
</dbReference>
<dbReference type="InterPro" id="IPR002156">
    <property type="entry name" value="RNaseH_domain"/>
</dbReference>
<dbReference type="Gene3D" id="3.40.50.20">
    <property type="match status" value="1"/>
</dbReference>
<evidence type="ECO:0000256" key="2">
    <source>
        <dbReference type="ARBA" id="ARBA00022679"/>
    </source>
</evidence>
<feature type="compositionally biased region" description="Polar residues" evidence="4">
    <location>
        <begin position="2219"/>
        <end position="2238"/>
    </location>
</feature>
<proteinExistence type="inferred from homology"/>
<dbReference type="InterPro" id="IPR036568">
    <property type="entry name" value="GGCT-like_sf"/>
</dbReference>
<dbReference type="Gene3D" id="3.30.470.20">
    <property type="entry name" value="ATP-grasp fold, B domain"/>
    <property type="match status" value="1"/>
</dbReference>
<dbReference type="PROSITE" id="PS50879">
    <property type="entry name" value="RNASE_H_1"/>
    <property type="match status" value="1"/>
</dbReference>
<dbReference type="Gene3D" id="3.30.420.10">
    <property type="entry name" value="Ribonuclease H-like superfamily/Ribonuclease H"/>
    <property type="match status" value="1"/>
</dbReference>
<dbReference type="Pfam" id="PF13535">
    <property type="entry name" value="ATP-grasp_4"/>
    <property type="match status" value="1"/>
</dbReference>
<comment type="caution">
    <text evidence="7">The sequence shown here is derived from an EMBL/GenBank/DDBJ whole genome shotgun (WGS) entry which is preliminary data.</text>
</comment>
<dbReference type="Gene3D" id="3.60.10.10">
    <property type="entry name" value="Endonuclease/exonuclease/phosphatase"/>
    <property type="match status" value="1"/>
</dbReference>
<sequence length="4194" mass="457357">MYLISDQYKVEPPGTGDGIRTWRLCEDQTGNSLWWQSIARNKRSLALDLRSPKGRALLRRLICQVDVLVENFKPGTLEKWGMSPESLRKDNPGLVVARVSGYGQTGPKSSEPGFASVCEGVGGFRFVNGVPGEPPVRPNLSIGDTLAGMNAVLGILLALLKRGKRLDYRDLVLETCASQAPGRRTGVLGVAPPMASLQGLLRAFCPESCIGCFSFVFHRPCLPTISEQLPLHDSLTSEGFDPEDVTEVLCSPSLKEADLKVRVDQLPAKLKQELMCRLEAFDTLEAEANPEALAVFAYGTLRGDFGPDGDKWGVLAKSEATWQPARVRGFRLYQDPRLTYPFAVRTGKDDDVIVGTVIQWPSAAAAKEQIASCNQIEGFRASQPEAGLYRRALVQAQLKDSTAPPLAALMYHQIWPSEMLRAVKELCQTDDVDVRAFAGATGPDKGQAKAGSIEAAQGSPEEQELRCKLLRGATIVFFSAGYPRKKFIYRKAAKMGVKAVIIDTPDSWAKSLVEEQVIAKFIPVDMGMDAESVFNSALAAIKELSADEATGPADGICTFSELSVPMASRLAEATGLPGPKPEAVDIARDKHLTRKVMADAGLPSIANMLIENESQLEEAARKVGFPSVLKPVGGFGSLGVQKVHNEAELLSVYREVVSVMRGLVVSGGSFLRASAAPDEKTNGVDLDKFIDTTVMLEEYLDGDEVDIDIVMSNGEARYVTVSDNGPTHEPYFGETWGCMPSLLPPEKVEDLRKMAEDSVKAIGFENGIFHVEGKYTSRGPRLIEVNARMGGGPVRKIHKHTFGVDLVVEQLFIAVGIPCNPCAADVPKKAVAYALCNAPRGGCIPDRQMFEAFKQREGILWVTPLIKPGDRVFGPEEGMPTWIAEILVESDEGAAAARDFALAVEQQVIVHFQRPEEEGVGKVGQLSGPVAFSLGQDVDSSIAESVFGLLEACVPEYDYAGAIRQPSGSSLTGIVPTGTYPCKDGTFMIIGANGDSLFKRLMAVMGRSDLAEDKRFEDNAGRCRHQDVLDEAIIEWTRSKDAAEVQAACKEAAVPCGPIFSIKDIMEDEHFRARGCFEDVHLPDGRSVKVPAIGPYSYRNTAWLPYPAPRQWAGSAQEYASYSSYPEASWQYWPGAWSPKGHDPSSWSHGSTQVFPAYDDQKRVQALAKASAFPKGHSKGKAAEQWGPAPDPSDSWTQFLQDAINSTRKAEQRVRSLAATRAKKEALWTKYLEDMKQTLQREHLRHQKEVERVSADLQAATLVQDDARAHLRQSWEAVARGSLPAAEAMETEGDTWEAMLTSWQTEQHEKMASHAVLQRALGSAAQVESPMPSFRDAVHTPPRRGLTAPTMTPPAVAAAAAHTPPGLSRTTDPYMTSPGPMTMPDQELAQGHTEDQEQDTAPEPPLPSRPKSTEPRTPVKKLPAGLRILRHLHSVLLTRYCVSFGLLPYVLLPIGCTPDRLFQCAVPVSPQRYPGFFHVLRYPSIIGGLAESCVAVILDLTRVGGRYFATVLPKHLEYHSLLAFLKPLAGTGEGDMCLFIGARTRPWPSVAEVVLRHGDAITVFWNPPDHYACLRTEELFRGTDPWGSMQAFSRAGRTVSVGVLYQDQRYSIPRDQLLGPSLDQSVLASLRLDPASVITCIFPTEGLEIQGHACSTAVAIADKPVHPLNAPPAQRQDIFTYCDLRPLGMRPRCLRTNVPAIHLPTLASDLGIHLPPAFRLGVVGGYRRGDTVRLRGNTTLMFFAEEVDSGDSSSDSHAPPPPQASPAPSGPWEDEVAAPPSMPDATWEDAVEEATHSAAIPPEQQPIAATIDPQAANQIFWEAELSSFGLRFAPPDASGSVYVVPDSQPSSSTPVTAFVFAPDFQPERLQLQLPLPCSVSEAQAVVSNARRGDVSMYFPDLWPATPQPFADKLVFVAAPSWLSNRVVVFFDCRRIDGTLFSCIVHPQLRPGSLLLAAGHRCSADIDIYAHGLVRPLPSDQLVELVPGMLLTLVPAGCGAPATSDLASRLLAADGFEPDALLPEPHSSARLHYFVLTDGMPSLFVTDAAQDPTLYEDIARHLSSAVHLTTFVVTNPAVTNGALRGLPIQGVILATQKLLRLPYPPAREREDRQVLFLDCRLVLQSFLWLLLDGPYVRVQELVNLFQSNCPTGHIVSIIGAPTRNSAQGALFYVPDGTLLSVSFVEDFFPSDHSGHSPPFNGPGDDHTDTYDGPSPDSGDTGASFSRSQLPARPSTSVQRNRSRTPPPSTALVLSGTFGSPGSRYHSNVTPVQVDMWPTSFQHDALVEGTWLVTPTTWSYVFAPQFAVLLAIFGSDSAALCRQLLREHALQQLHTSPAPDRGSLADIGLPACVFPAPLRSRLEDTAAVETASDSTDPPEQLLVRAGFALLTPEFCHETLVLDVLIPQPLQEVLDLIEVCRDAARKQAFPRLVPIYPQPDICWGALLALPSWPCRAAVICVNTFTLQGTLFAVVAPQVVDRYRLLLLAGLPLAAPVNIFGPRSVYPLADGEELTLHTGDCVTFCAPGVSPDPKLSFADLLRTHLPWSNSPPFPVPPADPKYCVVSDNGHCGFKLLPERSMYYKADLAQLLHLQPSLLALQPAVPSICNAADYGQPCATVVAVGESHRQASTDFEQVGMLDCRQVLSGWHRLVTRTGWISLEPIKEALSLQAPTGYIVHFEGCPPHWTWTWLASGQVLVVSFVPDTNDGSLPARDVPSSTVLSDVSASGVSANPFDSDTRPRPTVSMRDTQSRPASTSRRSTARGSASSCVAQRSRLRHLLFAAMLVQSRGIPQSCAEPSLPKVPALYRPVPTPLRNSCTWFGPTLNVFDAEPDSLGSAGSSSFGLDELSAVSPSPLLDVHSWSFTTLLQEAVEEPSCQAMFLAATLLETLFEVLGHNHHVVYDDLQPPPSQAPRQLVLEDIIPLSAFQRQCLALDKEHPHSAASPTGADWLDNDINHVLHNSSISLELRTAFLNMLFWHQEGCPRPESLHVYTDGSASFDPSDLKPASWAFAVFALVKGQALFIGYAASVTEPPCSPYCIGEQTDDALTGELLAACWSLGWAAQFAPAFGVSVEFFYDSQSAGGGVFGLSGPPTGKHPASYERLTSFAIALRHYASTRVHILHNHVQSHTGHLGTELADALAKTARYIGAFHADSLLPLWIPRFARHCLKDWAWAMVPGHVDLPRPFAFEAEALLAQSVRPVPHAAPTMGLHTTRLSEAEATFSLSFVSFNALTLREPSAKGKTVTPVGMRLIGRKAVLKHSLGEVAPHIVGLQETRLHVSECQPDSDYYVFNAEADDRGVGGCSLWISKSRPYGRCGGLNLLFQERDVTVVSTSPRHLTANILTPRLRLHVQVVHAPSVPTAGVDAVRAFWAARASDLARRPGGADYVLLCDANARLGSTVSLHVGDQHADQENEAGTLFHEFLSRVSAFVPSTFAEFQQGPGETWCSPTGHWSRIDYLVLPLAWQSFELCARTLPLVEVLQRRDDHVPVHLRAAFARRTPATSYTQNVRKAVRPTLPQTSQERLRVRNQFALVPVQPWLLDADTHHRQLTDSWKQHCIEDTTPSAPQVTQPFLMEDTLAVIHLRKALRAYLRQERDARSHRWLLIAFAAFRLTIVPAVFQPSALQAADSWLKSLDYSEAQALCALQLSCKTIRRKVAADRSAYLAHLAEQATSCQLKDPRALFQAVRKAFPEARASRRSAFKPLPALLLEDGSSATTQEERNEGWRAHFAAQEAGVKVSPEEYHAHFDTYTRRTPWRFDIQAVPTLRQIEGVVHSLQSRKAVGADSISAELLRADVPSTSRQLLPLLAKSAIKAFEPVVFRGGDLFLLAKRASKVLGCEAYRSILISSVPGKVYHRCLRQQLVPAFNNTKHPFHAGISAGQGIELISITAKTFFAMHNTADTCAALIFFDLKAAFYQVVRQALVDTCESDAGMLELFKRLDLPPAAIDELRHKLSQVLLLEEAGVSEHSRILISDLFQGTFFRLTTDSIVTLTGRGTRPGDPAADLLFAFTLSAYVKSALVALEAQGLLADVQCEASRPDCIPHQGPVSLHCPAWADDFFFPQTGPSFSVLLHRVRASTALLTAHASSLGMTVKFGVDKTAVLLPAELLARHSNLLDRDSEGAVGLLFTDEVKAATCFLPAVHTYRHLGGILTSDSNPSPDLHFRFLRSAWEWCDPSEEGCSVHSVLTWMSAGSY</sequence>
<dbReference type="InterPro" id="IPR013024">
    <property type="entry name" value="GGCT-like"/>
</dbReference>
<keyword evidence="2" id="KW-0808">Transferase</keyword>
<dbReference type="InterPro" id="IPR011761">
    <property type="entry name" value="ATP-grasp"/>
</dbReference>
<dbReference type="SUPFAM" id="SSF53098">
    <property type="entry name" value="Ribonuclease H-like"/>
    <property type="match status" value="1"/>
</dbReference>
<dbReference type="SUPFAM" id="SSF110857">
    <property type="entry name" value="Gamma-glutamyl cyclotransferase-like"/>
    <property type="match status" value="1"/>
</dbReference>
<dbReference type="CDD" id="cd06661">
    <property type="entry name" value="GGCT_like"/>
    <property type="match status" value="1"/>
</dbReference>
<feature type="compositionally biased region" description="Pro residues" evidence="4">
    <location>
        <begin position="1758"/>
        <end position="1769"/>
    </location>
</feature>
<feature type="region of interest" description="Disordered" evidence="4">
    <location>
        <begin position="2191"/>
        <end position="2254"/>
    </location>
</feature>
<evidence type="ECO:0000313" key="8">
    <source>
        <dbReference type="Proteomes" id="UP000186817"/>
    </source>
</evidence>
<feature type="region of interest" description="Disordered" evidence="4">
    <location>
        <begin position="1327"/>
        <end position="1419"/>
    </location>
</feature>
<dbReference type="Pfam" id="PF02515">
    <property type="entry name" value="CoA_transf_3"/>
    <property type="match status" value="2"/>
</dbReference>
<reference evidence="7 8" key="1">
    <citation type="submission" date="2016-02" db="EMBL/GenBank/DDBJ databases">
        <title>Genome analysis of coral dinoflagellate symbionts highlights evolutionary adaptations to a symbiotic lifestyle.</title>
        <authorList>
            <person name="Aranda M."/>
            <person name="Li Y."/>
            <person name="Liew Y.J."/>
            <person name="Baumgarten S."/>
            <person name="Simakov O."/>
            <person name="Wilson M."/>
            <person name="Piel J."/>
            <person name="Ashoor H."/>
            <person name="Bougouffa S."/>
            <person name="Bajic V.B."/>
            <person name="Ryu T."/>
            <person name="Ravasi T."/>
            <person name="Bayer T."/>
            <person name="Micklem G."/>
            <person name="Kim H."/>
            <person name="Bhak J."/>
            <person name="Lajeunesse T.C."/>
            <person name="Voolstra C.R."/>
        </authorList>
    </citation>
    <scope>NUCLEOTIDE SEQUENCE [LARGE SCALE GENOMIC DNA]</scope>
    <source>
        <strain evidence="7 8">CCMP2467</strain>
    </source>
</reference>
<protein>
    <submittedName>
        <fullName evidence="7">Carnosine synthase 1</fullName>
    </submittedName>
</protein>
<evidence type="ECO:0000259" key="5">
    <source>
        <dbReference type="PROSITE" id="PS50879"/>
    </source>
</evidence>
<dbReference type="GO" id="GO:0005524">
    <property type="term" value="F:ATP binding"/>
    <property type="evidence" value="ECO:0007669"/>
    <property type="project" value="UniProtKB-UniRule"/>
</dbReference>
<dbReference type="OrthoDB" id="411097at2759"/>
<organism evidence="7 8">
    <name type="scientific">Symbiodinium microadriaticum</name>
    <name type="common">Dinoflagellate</name>
    <name type="synonym">Zooxanthella microadriatica</name>
    <dbReference type="NCBI Taxonomy" id="2951"/>
    <lineage>
        <taxon>Eukaryota</taxon>
        <taxon>Sar</taxon>
        <taxon>Alveolata</taxon>
        <taxon>Dinophyceae</taxon>
        <taxon>Suessiales</taxon>
        <taxon>Symbiodiniaceae</taxon>
        <taxon>Symbiodinium</taxon>
    </lineage>
</organism>
<keyword evidence="8" id="KW-1185">Reference proteome</keyword>
<dbReference type="GO" id="GO:0003676">
    <property type="term" value="F:nucleic acid binding"/>
    <property type="evidence" value="ECO:0007669"/>
    <property type="project" value="InterPro"/>
</dbReference>
<feature type="region of interest" description="Disordered" evidence="4">
    <location>
        <begin position="1171"/>
        <end position="1193"/>
    </location>
</feature>
<dbReference type="GO" id="GO:0008410">
    <property type="term" value="F:CoA-transferase activity"/>
    <property type="evidence" value="ECO:0007669"/>
    <property type="project" value="TreeGrafter"/>
</dbReference>
<feature type="region of interest" description="Disordered" evidence="4">
    <location>
        <begin position="1747"/>
        <end position="1783"/>
    </location>
</feature>
<feature type="compositionally biased region" description="Low complexity" evidence="4">
    <location>
        <begin position="2748"/>
        <end position="2764"/>
    </location>
</feature>
<dbReference type="InterPro" id="IPR036397">
    <property type="entry name" value="RNaseH_sf"/>
</dbReference>
<dbReference type="InterPro" id="IPR023606">
    <property type="entry name" value="CoA-Trfase_III_dom_1_sf"/>
</dbReference>
<dbReference type="InterPro" id="IPR003673">
    <property type="entry name" value="CoA-Trfase_fam_III"/>
</dbReference>
<dbReference type="Gene3D" id="3.10.490.10">
    <property type="entry name" value="Gamma-glutamyl cyclotransferase-like"/>
    <property type="match status" value="1"/>
</dbReference>
<dbReference type="PROSITE" id="PS50975">
    <property type="entry name" value="ATP_GRASP"/>
    <property type="match status" value="1"/>
</dbReference>
<dbReference type="PANTHER" id="PTHR48207">
    <property type="entry name" value="SUCCINATE--HYDROXYMETHYLGLUTARATE COA-TRANSFERASE"/>
    <property type="match status" value="1"/>
</dbReference>
<dbReference type="SUPFAM" id="SSF89796">
    <property type="entry name" value="CoA-transferase family III (CaiB/BaiF)"/>
    <property type="match status" value="2"/>
</dbReference>
<dbReference type="InterPro" id="IPR041472">
    <property type="entry name" value="BL00235/CARNS1_N"/>
</dbReference>
<dbReference type="Pfam" id="PF06094">
    <property type="entry name" value="GGACT"/>
    <property type="match status" value="1"/>
</dbReference>
<keyword evidence="3" id="KW-0067">ATP-binding</keyword>
<dbReference type="InterPro" id="IPR044855">
    <property type="entry name" value="CoA-Trfase_III_dom3_sf"/>
</dbReference>
<feature type="domain" description="ATP-grasp" evidence="6">
    <location>
        <begin position="594"/>
        <end position="815"/>
    </location>
</feature>
<evidence type="ECO:0000256" key="4">
    <source>
        <dbReference type="SAM" id="MobiDB-lite"/>
    </source>
</evidence>
<feature type="compositionally biased region" description="Polar residues" evidence="4">
    <location>
        <begin position="2721"/>
        <end position="2732"/>
    </location>
</feature>
<name>A0A1Q9DQH9_SYMMI</name>
<feature type="compositionally biased region" description="Low complexity" evidence="4">
    <location>
        <begin position="1347"/>
        <end position="1365"/>
    </location>
</feature>
<evidence type="ECO:0000259" key="6">
    <source>
        <dbReference type="PROSITE" id="PS50975"/>
    </source>
</evidence>
<dbReference type="InterPro" id="IPR050483">
    <property type="entry name" value="CoA-transferase_III_domain"/>
</dbReference>
<evidence type="ECO:0000256" key="3">
    <source>
        <dbReference type="PROSITE-ProRule" id="PRU00409"/>
    </source>
</evidence>
<comment type="similarity">
    <text evidence="1">Belongs to the CoA-transferase III family.</text>
</comment>
<feature type="domain" description="RNase H type-1" evidence="5">
    <location>
        <begin position="2982"/>
        <end position="3144"/>
    </location>
</feature>